<comment type="similarity">
    <text evidence="8 9">Belongs to the TRAP transporter small permease family.</text>
</comment>
<evidence type="ECO:0000256" key="5">
    <source>
        <dbReference type="ARBA" id="ARBA00022692"/>
    </source>
</evidence>
<evidence type="ECO:0000256" key="3">
    <source>
        <dbReference type="ARBA" id="ARBA00022475"/>
    </source>
</evidence>
<keyword evidence="5 9" id="KW-0812">Transmembrane</keyword>
<gene>
    <name evidence="11" type="ORF">SAMN04488047_10485</name>
</gene>
<keyword evidence="2 9" id="KW-0813">Transport</keyword>
<keyword evidence="7 9" id="KW-0472">Membrane</keyword>
<dbReference type="AlphaFoldDB" id="A0A1I5NUC1"/>
<evidence type="ECO:0000256" key="1">
    <source>
        <dbReference type="ARBA" id="ARBA00004429"/>
    </source>
</evidence>
<evidence type="ECO:0000313" key="12">
    <source>
        <dbReference type="Proteomes" id="UP000199356"/>
    </source>
</evidence>
<dbReference type="PANTHER" id="PTHR35011">
    <property type="entry name" value="2,3-DIKETO-L-GULONATE TRAP TRANSPORTER SMALL PERMEASE PROTEIN YIAM"/>
    <property type="match status" value="1"/>
</dbReference>
<name>A0A1I5NUC1_9RHOB</name>
<accession>A0A1I5NUC1</accession>
<dbReference type="GO" id="GO:0022857">
    <property type="term" value="F:transmembrane transporter activity"/>
    <property type="evidence" value="ECO:0007669"/>
    <property type="project" value="UniProtKB-UniRule"/>
</dbReference>
<evidence type="ECO:0000256" key="2">
    <source>
        <dbReference type="ARBA" id="ARBA00022448"/>
    </source>
</evidence>
<comment type="function">
    <text evidence="9">Part of the tripartite ATP-independent periplasmic (TRAP) transport system.</text>
</comment>
<dbReference type="PANTHER" id="PTHR35011:SF2">
    <property type="entry name" value="2,3-DIKETO-L-GULONATE TRAP TRANSPORTER SMALL PERMEASE PROTEIN YIAM"/>
    <property type="match status" value="1"/>
</dbReference>
<dbReference type="RefSeq" id="WP_093419701.1">
    <property type="nucleotide sequence ID" value="NZ_FOXA01000004.1"/>
</dbReference>
<evidence type="ECO:0000256" key="8">
    <source>
        <dbReference type="ARBA" id="ARBA00038436"/>
    </source>
</evidence>
<comment type="subcellular location">
    <subcellularLocation>
        <location evidence="1 9">Cell inner membrane</location>
        <topology evidence="1 9">Multi-pass membrane protein</topology>
    </subcellularLocation>
</comment>
<dbReference type="STRING" id="441119.SAMN04488047_10485"/>
<comment type="subunit">
    <text evidence="9">The complex comprises the extracytoplasmic solute receptor protein and the two transmembrane proteins.</text>
</comment>
<keyword evidence="6 9" id="KW-1133">Transmembrane helix</keyword>
<feature type="transmembrane region" description="Helical" evidence="9">
    <location>
        <begin position="7"/>
        <end position="29"/>
    </location>
</feature>
<dbReference type="GO" id="GO:0005886">
    <property type="term" value="C:plasma membrane"/>
    <property type="evidence" value="ECO:0007669"/>
    <property type="project" value="UniProtKB-SubCell"/>
</dbReference>
<dbReference type="InterPro" id="IPR007387">
    <property type="entry name" value="TRAP_DctQ"/>
</dbReference>
<sequence length="167" mass="17932">MKFADRLIHYIVLVARVGTGISFAVLIAAVLIQVVGRTLGASPVWTEELTRFALLFTVAFGAGLSFRTGDLVNVDVVCESLPGRAPWVLRLVAAAATLGLAAYLLPHAWRFMSIGRMQTSPALGLRMDVAHSTIVLMLALLALFGLLRIFGMLSGAEDGKPVKPEEE</sequence>
<dbReference type="EMBL" id="FOXA01000004">
    <property type="protein sequence ID" value="SFP25385.1"/>
    <property type="molecule type" value="Genomic_DNA"/>
</dbReference>
<organism evidence="11 12">
    <name type="scientific">Tranquillimonas alkanivorans</name>
    <dbReference type="NCBI Taxonomy" id="441119"/>
    <lineage>
        <taxon>Bacteria</taxon>
        <taxon>Pseudomonadati</taxon>
        <taxon>Pseudomonadota</taxon>
        <taxon>Alphaproteobacteria</taxon>
        <taxon>Rhodobacterales</taxon>
        <taxon>Roseobacteraceae</taxon>
        <taxon>Tranquillimonas</taxon>
    </lineage>
</organism>
<feature type="transmembrane region" description="Helical" evidence="9">
    <location>
        <begin position="49"/>
        <end position="66"/>
    </location>
</feature>
<evidence type="ECO:0000259" key="10">
    <source>
        <dbReference type="Pfam" id="PF04290"/>
    </source>
</evidence>
<protein>
    <recommendedName>
        <fullName evidence="9">TRAP transporter small permease protein</fullName>
    </recommendedName>
</protein>
<keyword evidence="12" id="KW-1185">Reference proteome</keyword>
<evidence type="ECO:0000313" key="11">
    <source>
        <dbReference type="EMBL" id="SFP25385.1"/>
    </source>
</evidence>
<evidence type="ECO:0000256" key="4">
    <source>
        <dbReference type="ARBA" id="ARBA00022519"/>
    </source>
</evidence>
<keyword evidence="4 9" id="KW-0997">Cell inner membrane</keyword>
<reference evidence="11 12" key="1">
    <citation type="submission" date="2016-10" db="EMBL/GenBank/DDBJ databases">
        <authorList>
            <person name="de Groot N.N."/>
        </authorList>
    </citation>
    <scope>NUCLEOTIDE SEQUENCE [LARGE SCALE GENOMIC DNA]</scope>
    <source>
        <strain evidence="11 12">DSM 19547</strain>
    </source>
</reference>
<evidence type="ECO:0000256" key="6">
    <source>
        <dbReference type="ARBA" id="ARBA00022989"/>
    </source>
</evidence>
<dbReference type="Pfam" id="PF04290">
    <property type="entry name" value="DctQ"/>
    <property type="match status" value="1"/>
</dbReference>
<feature type="transmembrane region" description="Helical" evidence="9">
    <location>
        <begin position="87"/>
        <end position="109"/>
    </location>
</feature>
<dbReference type="OrthoDB" id="5878939at2"/>
<dbReference type="GO" id="GO:0015740">
    <property type="term" value="P:C4-dicarboxylate transport"/>
    <property type="evidence" value="ECO:0007669"/>
    <property type="project" value="TreeGrafter"/>
</dbReference>
<proteinExistence type="inferred from homology"/>
<evidence type="ECO:0000256" key="7">
    <source>
        <dbReference type="ARBA" id="ARBA00023136"/>
    </source>
</evidence>
<dbReference type="InterPro" id="IPR055348">
    <property type="entry name" value="DctQ"/>
</dbReference>
<evidence type="ECO:0000256" key="9">
    <source>
        <dbReference type="RuleBase" id="RU369079"/>
    </source>
</evidence>
<feature type="transmembrane region" description="Helical" evidence="9">
    <location>
        <begin position="129"/>
        <end position="150"/>
    </location>
</feature>
<dbReference type="Proteomes" id="UP000199356">
    <property type="component" value="Unassembled WGS sequence"/>
</dbReference>
<keyword evidence="3" id="KW-1003">Cell membrane</keyword>
<feature type="domain" description="Tripartite ATP-independent periplasmic transporters DctQ component" evidence="10">
    <location>
        <begin position="26"/>
        <end position="153"/>
    </location>
</feature>